<name>A0A9W8A439_9FUNG</name>
<evidence type="ECO:0000256" key="4">
    <source>
        <dbReference type="ARBA" id="ARBA00022631"/>
    </source>
</evidence>
<dbReference type="GO" id="GO:0006144">
    <property type="term" value="P:purine nucleobase metabolic process"/>
    <property type="evidence" value="ECO:0007669"/>
    <property type="project" value="UniProtKB-KW"/>
</dbReference>
<dbReference type="GO" id="GO:0005739">
    <property type="term" value="C:mitochondrion"/>
    <property type="evidence" value="ECO:0007669"/>
    <property type="project" value="InterPro"/>
</dbReference>
<evidence type="ECO:0000256" key="2">
    <source>
        <dbReference type="ARBA" id="ARBA00004754"/>
    </source>
</evidence>
<feature type="domain" description="Mtf2-like C-terminal" evidence="9">
    <location>
        <begin position="319"/>
        <end position="449"/>
    </location>
</feature>
<dbReference type="PANTHER" id="PTHR43466:SF1">
    <property type="entry name" value="2-OXO-4-HYDROXY-4-CARBOXY-5-UREIDOIMIDAZOLINE DECARBOXYLASE-RELATED"/>
    <property type="match status" value="1"/>
</dbReference>
<evidence type="ECO:0000313" key="11">
    <source>
        <dbReference type="Proteomes" id="UP001150538"/>
    </source>
</evidence>
<dbReference type="GO" id="GO:0019628">
    <property type="term" value="P:urate catabolic process"/>
    <property type="evidence" value="ECO:0007669"/>
    <property type="project" value="TreeGrafter"/>
</dbReference>
<keyword evidence="11" id="KW-1185">Reference proteome</keyword>
<proteinExistence type="predicted"/>
<dbReference type="Pfam" id="PF19189">
    <property type="entry name" value="Mtf2"/>
    <property type="match status" value="1"/>
</dbReference>
<dbReference type="GO" id="GO:0005777">
    <property type="term" value="C:peroxisome"/>
    <property type="evidence" value="ECO:0007669"/>
    <property type="project" value="TreeGrafter"/>
</dbReference>
<dbReference type="InterPro" id="IPR018020">
    <property type="entry name" value="OHCU_decarboxylase"/>
</dbReference>
<evidence type="ECO:0000313" key="10">
    <source>
        <dbReference type="EMBL" id="KAJ1916988.1"/>
    </source>
</evidence>
<dbReference type="Proteomes" id="UP001150538">
    <property type="component" value="Unassembled WGS sequence"/>
</dbReference>
<protein>
    <recommendedName>
        <fullName evidence="3">2-oxo-4-hydroxy-4-carboxy-5-ureidoimidazoline decarboxylase</fullName>
        <ecNumber evidence="3">4.1.1.97</ecNumber>
    </recommendedName>
</protein>
<gene>
    <name evidence="10" type="ORF">H4219_003459</name>
</gene>
<evidence type="ECO:0000256" key="3">
    <source>
        <dbReference type="ARBA" id="ARBA00012257"/>
    </source>
</evidence>
<dbReference type="PANTHER" id="PTHR43466">
    <property type="entry name" value="2-OXO-4-HYDROXY-4-CARBOXY-5-UREIDOIMIDAZOLINE DECARBOXYLASE-RELATED"/>
    <property type="match status" value="1"/>
</dbReference>
<dbReference type="OrthoDB" id="5398391at2759"/>
<evidence type="ECO:0000259" key="8">
    <source>
        <dbReference type="Pfam" id="PF09349"/>
    </source>
</evidence>
<organism evidence="10 11">
    <name type="scientific">Mycoemilia scoparia</name>
    <dbReference type="NCBI Taxonomy" id="417184"/>
    <lineage>
        <taxon>Eukaryota</taxon>
        <taxon>Fungi</taxon>
        <taxon>Fungi incertae sedis</taxon>
        <taxon>Zoopagomycota</taxon>
        <taxon>Kickxellomycotina</taxon>
        <taxon>Kickxellomycetes</taxon>
        <taxon>Kickxellales</taxon>
        <taxon>Kickxellaceae</taxon>
        <taxon>Mycoemilia</taxon>
    </lineage>
</organism>
<dbReference type="AlphaFoldDB" id="A0A9W8A439"/>
<evidence type="ECO:0000256" key="1">
    <source>
        <dbReference type="ARBA" id="ARBA00001163"/>
    </source>
</evidence>
<reference evidence="10" key="1">
    <citation type="submission" date="2022-07" db="EMBL/GenBank/DDBJ databases">
        <title>Phylogenomic reconstructions and comparative analyses of Kickxellomycotina fungi.</title>
        <authorList>
            <person name="Reynolds N.K."/>
            <person name="Stajich J.E."/>
            <person name="Barry K."/>
            <person name="Grigoriev I.V."/>
            <person name="Crous P."/>
            <person name="Smith M.E."/>
        </authorList>
    </citation>
    <scope>NUCLEOTIDE SEQUENCE</scope>
    <source>
        <strain evidence="10">NBRC 100468</strain>
    </source>
</reference>
<feature type="compositionally biased region" description="Polar residues" evidence="7">
    <location>
        <begin position="87"/>
        <end position="96"/>
    </location>
</feature>
<sequence length="471" mass="53517">MASNITLPSLAQLNQSTIEEFNKVVSLLFEPTPLLTKRMHDARPYTSYDAMLDKAKTFIDEMSSEEKLEVVNSHPRIGESAAKLSALSRQEQSGPSGATPAAQKEEDEALAQWKIWNAKYEEKHGFRFVVFVNGRSKSSLLPVIQERVNSSTEKELDIGLSEMVLIAKDRARKLLQQNSHSGKSDGNVLEAFEKTLTELIEKRPQVFKSVIPAPLFWTNASNNSARSPSVPKDRLLRDDEFDDLDGSIGEGVGKDQLFRKGDDYFNPDILVFPPDYMNHKSVNDYESDAGIPEYSSIETETSNSTEIRIWDKIQLLLGSLSKCHDSSDLYRFVDQKIFSKDIVDNINSKDARAALHEEVLTASIKLARELGHIGLTYHIYRRLRYDLELPQQLMALTSDVYLELIKSAWQLGKDILMVETFLFDMISSGVLAKQSIRSVLNQIICDLRVYHRIYDWAQAIELLEKKLDFEE</sequence>
<keyword evidence="5" id="KW-0210">Decarboxylase</keyword>
<feature type="region of interest" description="Disordered" evidence="7">
    <location>
        <begin position="83"/>
        <end position="104"/>
    </location>
</feature>
<feature type="domain" description="Oxo-4-hydroxy-4-carboxy-5-ureidoimidazoline decarboxylase" evidence="8">
    <location>
        <begin position="14"/>
        <end position="172"/>
    </location>
</feature>
<dbReference type="EC" id="4.1.1.97" evidence="3"/>
<comment type="caution">
    <text evidence="10">The sequence shown here is derived from an EMBL/GenBank/DDBJ whole genome shotgun (WGS) entry which is preliminary data.</text>
</comment>
<comment type="catalytic activity">
    <reaction evidence="1">
        <text>5-hydroxy-2-oxo-4-ureido-2,5-dihydro-1H-imidazole-5-carboxylate + H(+) = (S)-allantoin + CO2</text>
        <dbReference type="Rhea" id="RHEA:26301"/>
        <dbReference type="ChEBI" id="CHEBI:15378"/>
        <dbReference type="ChEBI" id="CHEBI:15678"/>
        <dbReference type="ChEBI" id="CHEBI:16526"/>
        <dbReference type="ChEBI" id="CHEBI:58639"/>
        <dbReference type="EC" id="4.1.1.97"/>
    </reaction>
</comment>
<dbReference type="SUPFAM" id="SSF158694">
    <property type="entry name" value="UraD-Like"/>
    <property type="match status" value="1"/>
</dbReference>
<accession>A0A9W8A439</accession>
<dbReference type="Gene3D" id="1.10.3330.10">
    <property type="entry name" value="Oxo-4-hydroxy-4-carboxy-5-ureidoimidazoline decarboxylase"/>
    <property type="match status" value="1"/>
</dbReference>
<dbReference type="GO" id="GO:0051997">
    <property type="term" value="F:2-oxo-4-hydroxy-4-carboxy-5-ureidoimidazoline decarboxylase activity"/>
    <property type="evidence" value="ECO:0007669"/>
    <property type="project" value="UniProtKB-EC"/>
</dbReference>
<keyword evidence="4" id="KW-0659">Purine metabolism</keyword>
<dbReference type="Pfam" id="PF09349">
    <property type="entry name" value="OHCU_decarbox"/>
    <property type="match status" value="1"/>
</dbReference>
<keyword evidence="6" id="KW-0456">Lyase</keyword>
<evidence type="ECO:0000256" key="7">
    <source>
        <dbReference type="SAM" id="MobiDB-lite"/>
    </source>
</evidence>
<evidence type="ECO:0000256" key="6">
    <source>
        <dbReference type="ARBA" id="ARBA00023239"/>
    </source>
</evidence>
<dbReference type="InterPro" id="IPR036778">
    <property type="entry name" value="OHCU_decarboxylase_sf"/>
</dbReference>
<comment type="pathway">
    <text evidence="2">Purine metabolism; urate degradation; (S)-allantoin from urate: step 3/3.</text>
</comment>
<dbReference type="InterPro" id="IPR043837">
    <property type="entry name" value="Mtf2-like_C"/>
</dbReference>
<evidence type="ECO:0000259" key="9">
    <source>
        <dbReference type="Pfam" id="PF19189"/>
    </source>
</evidence>
<dbReference type="EMBL" id="JANBPU010000084">
    <property type="protein sequence ID" value="KAJ1916988.1"/>
    <property type="molecule type" value="Genomic_DNA"/>
</dbReference>
<evidence type="ECO:0000256" key="5">
    <source>
        <dbReference type="ARBA" id="ARBA00022793"/>
    </source>
</evidence>